<feature type="compositionally biased region" description="Basic and acidic residues" evidence="1">
    <location>
        <begin position="38"/>
        <end position="49"/>
    </location>
</feature>
<accession>A0A9E7II38</accession>
<dbReference type="EMBL" id="CP097511">
    <property type="protein sequence ID" value="URE48177.1"/>
    <property type="molecule type" value="Genomic_DNA"/>
</dbReference>
<evidence type="ECO:0000313" key="2">
    <source>
        <dbReference type="EMBL" id="URE48177.1"/>
    </source>
</evidence>
<gene>
    <name evidence="2" type="ORF">MUK42_15405</name>
</gene>
<name>A0A9E7II38_9LILI</name>
<feature type="region of interest" description="Disordered" evidence="1">
    <location>
        <begin position="37"/>
        <end position="56"/>
    </location>
</feature>
<reference evidence="2" key="1">
    <citation type="submission" date="2022-05" db="EMBL/GenBank/DDBJ databases">
        <title>The Musa troglodytarum L. genome provides insights into the mechanism of non-climacteric behaviour and enrichment of carotenoids.</title>
        <authorList>
            <person name="Wang J."/>
        </authorList>
    </citation>
    <scope>NUCLEOTIDE SEQUENCE</scope>
    <source>
        <tissue evidence="2">Leaf</tissue>
    </source>
</reference>
<organism evidence="2 3">
    <name type="scientific">Musa troglodytarum</name>
    <name type="common">fe'i banana</name>
    <dbReference type="NCBI Taxonomy" id="320322"/>
    <lineage>
        <taxon>Eukaryota</taxon>
        <taxon>Viridiplantae</taxon>
        <taxon>Streptophyta</taxon>
        <taxon>Embryophyta</taxon>
        <taxon>Tracheophyta</taxon>
        <taxon>Spermatophyta</taxon>
        <taxon>Magnoliopsida</taxon>
        <taxon>Liliopsida</taxon>
        <taxon>Zingiberales</taxon>
        <taxon>Musaceae</taxon>
        <taxon>Musa</taxon>
    </lineage>
</organism>
<keyword evidence="3" id="KW-1185">Reference proteome</keyword>
<evidence type="ECO:0000313" key="3">
    <source>
        <dbReference type="Proteomes" id="UP001055439"/>
    </source>
</evidence>
<sequence length="82" mass="9494">MWWGRLHYPPRVDEIILKAIPVDQALREQGAQVTFYDNDNKREGVEDGARCAPEPGLRQRPRLLYRNAKGEDDRIGRYPSDG</sequence>
<dbReference type="Proteomes" id="UP001055439">
    <property type="component" value="Chromosome 9"/>
</dbReference>
<dbReference type="EMBL" id="CP097511">
    <property type="protein sequence ID" value="URE48175.1"/>
    <property type="molecule type" value="Genomic_DNA"/>
</dbReference>
<proteinExistence type="predicted"/>
<dbReference type="AlphaFoldDB" id="A0A9E7II38"/>
<evidence type="ECO:0000256" key="1">
    <source>
        <dbReference type="SAM" id="MobiDB-lite"/>
    </source>
</evidence>
<dbReference type="OrthoDB" id="1658423at2759"/>
<protein>
    <submittedName>
        <fullName evidence="2">Uncharacterized protein</fullName>
    </submittedName>
</protein>